<dbReference type="OrthoDB" id="5190319at2"/>
<dbReference type="RefSeq" id="WP_139099251.1">
    <property type="nucleotide sequence ID" value="NZ_VDFW01000026.1"/>
</dbReference>
<feature type="region of interest" description="Disordered" evidence="1">
    <location>
        <begin position="1"/>
        <end position="20"/>
    </location>
</feature>
<sequence length="155" mass="16564">MELRAEFTTEPFRGEGEPPEHAVRAREAAAKAGLAVDFGPLGTTAQGDADALVDALPAIARAALDGGATRFTLQLSVGDTTTPPETPPHTLERLIGEVEAQLGTRLVDLDRTGKQQAVRLLEERGAFAMRKAVVTIAAALGVTRFTVYNYLNRDH</sequence>
<evidence type="ECO:0000313" key="4">
    <source>
        <dbReference type="Proteomes" id="UP000305546"/>
    </source>
</evidence>
<evidence type="ECO:0000259" key="2">
    <source>
        <dbReference type="Pfam" id="PF13309"/>
    </source>
</evidence>
<dbReference type="GO" id="GO:0003677">
    <property type="term" value="F:DNA binding"/>
    <property type="evidence" value="ECO:0007669"/>
    <property type="project" value="UniProtKB-KW"/>
</dbReference>
<dbReference type="Proteomes" id="UP000305546">
    <property type="component" value="Unassembled WGS sequence"/>
</dbReference>
<proteinExistence type="predicted"/>
<evidence type="ECO:0000256" key="1">
    <source>
        <dbReference type="SAM" id="MobiDB-lite"/>
    </source>
</evidence>
<keyword evidence="4" id="KW-1185">Reference proteome</keyword>
<accession>A0A5C4LTR6</accession>
<gene>
    <name evidence="3" type="ORF">FG385_25100</name>
</gene>
<organism evidence="3 4">
    <name type="scientific">Amycolatopsis alkalitolerans</name>
    <dbReference type="NCBI Taxonomy" id="2547244"/>
    <lineage>
        <taxon>Bacteria</taxon>
        <taxon>Bacillati</taxon>
        <taxon>Actinomycetota</taxon>
        <taxon>Actinomycetes</taxon>
        <taxon>Pseudonocardiales</taxon>
        <taxon>Pseudonocardiaceae</taxon>
        <taxon>Amycolatopsis</taxon>
    </lineage>
</organism>
<evidence type="ECO:0000313" key="3">
    <source>
        <dbReference type="EMBL" id="TNC22497.1"/>
    </source>
</evidence>
<feature type="domain" description="Transcriptional regulator DauR-like HTH" evidence="2">
    <location>
        <begin position="91"/>
        <end position="152"/>
    </location>
</feature>
<dbReference type="AlphaFoldDB" id="A0A5C4LTR6"/>
<name>A0A5C4LTR6_9PSEU</name>
<comment type="caution">
    <text evidence="3">The sequence shown here is derived from an EMBL/GenBank/DDBJ whole genome shotgun (WGS) entry which is preliminary data.</text>
</comment>
<dbReference type="Gene3D" id="3.30.70.930">
    <property type="match status" value="1"/>
</dbReference>
<dbReference type="Pfam" id="PF13309">
    <property type="entry name" value="HTH_22"/>
    <property type="match status" value="1"/>
</dbReference>
<dbReference type="InterPro" id="IPR039445">
    <property type="entry name" value="DauR-like_HTH"/>
</dbReference>
<dbReference type="SUPFAM" id="SSF89957">
    <property type="entry name" value="MTH1187/YkoF-like"/>
    <property type="match status" value="1"/>
</dbReference>
<reference evidence="3 4" key="1">
    <citation type="submission" date="2019-06" db="EMBL/GenBank/DDBJ databases">
        <title>Amycolatopsis alkalitolerans sp. nov., isolated from Gastrodia elata Blume.</title>
        <authorList>
            <person name="Narsing Rao M.P."/>
            <person name="Li W.J."/>
        </authorList>
    </citation>
    <scope>NUCLEOTIDE SEQUENCE [LARGE SCALE GENOMIC DNA]</scope>
    <source>
        <strain evidence="3 4">SYSUP0005</strain>
    </source>
</reference>
<dbReference type="EMBL" id="VDFW01000026">
    <property type="protein sequence ID" value="TNC22497.1"/>
    <property type="molecule type" value="Genomic_DNA"/>
</dbReference>
<protein>
    <submittedName>
        <fullName evidence="3">DNA-binding protein</fullName>
    </submittedName>
</protein>
<dbReference type="InterPro" id="IPR029756">
    <property type="entry name" value="MTH1187/YkoF-like"/>
</dbReference>
<keyword evidence="3" id="KW-0238">DNA-binding</keyword>